<evidence type="ECO:0000313" key="8">
    <source>
        <dbReference type="Proteomes" id="UP000477980"/>
    </source>
</evidence>
<dbReference type="SUPFAM" id="SSF50405">
    <property type="entry name" value="Actin-crosslinking proteins"/>
    <property type="match status" value="1"/>
</dbReference>
<dbReference type="SUPFAM" id="SSF49899">
    <property type="entry name" value="Concanavalin A-like lectins/glucanases"/>
    <property type="match status" value="1"/>
</dbReference>
<evidence type="ECO:0000256" key="5">
    <source>
        <dbReference type="SAM" id="SignalP"/>
    </source>
</evidence>
<dbReference type="GO" id="GO:0004553">
    <property type="term" value="F:hydrolase activity, hydrolyzing O-glycosyl compounds"/>
    <property type="evidence" value="ECO:0007669"/>
    <property type="project" value="InterPro"/>
</dbReference>
<dbReference type="Proteomes" id="UP000477980">
    <property type="component" value="Unassembled WGS sequence"/>
</dbReference>
<dbReference type="SUPFAM" id="SSF75005">
    <property type="entry name" value="Arabinanase/levansucrase/invertase"/>
    <property type="match status" value="1"/>
</dbReference>
<comment type="caution">
    <text evidence="7">The sequence shown here is derived from an EMBL/GenBank/DDBJ whole genome shotgun (WGS) entry which is preliminary data.</text>
</comment>
<protein>
    <submittedName>
        <fullName evidence="7">Glycosyl hydrolase 43 family protein</fullName>
    </submittedName>
</protein>
<evidence type="ECO:0000256" key="2">
    <source>
        <dbReference type="ARBA" id="ARBA00022801"/>
    </source>
</evidence>
<dbReference type="PANTHER" id="PTHR42812:SF12">
    <property type="entry name" value="BETA-XYLOSIDASE-RELATED"/>
    <property type="match status" value="1"/>
</dbReference>
<dbReference type="AlphaFoldDB" id="A0A6G1VRX8"/>
<dbReference type="Gene3D" id="2.115.10.20">
    <property type="entry name" value="Glycosyl hydrolase domain, family 43"/>
    <property type="match status" value="1"/>
</dbReference>
<dbReference type="GO" id="GO:0005975">
    <property type="term" value="P:carbohydrate metabolic process"/>
    <property type="evidence" value="ECO:0007669"/>
    <property type="project" value="InterPro"/>
</dbReference>
<dbReference type="CDD" id="cd09001">
    <property type="entry name" value="GH43_FsAxh1-like"/>
    <property type="match status" value="1"/>
</dbReference>
<feature type="active site" description="Proton donor" evidence="4">
    <location>
        <position position="227"/>
    </location>
</feature>
<feature type="chain" id="PRO_5026069504" evidence="5">
    <location>
        <begin position="23"/>
        <end position="720"/>
    </location>
</feature>
<comment type="similarity">
    <text evidence="1">Belongs to the glycosyl hydrolase 43 family.</text>
</comment>
<dbReference type="Pfam" id="PF17851">
    <property type="entry name" value="GH43_C2"/>
    <property type="match status" value="1"/>
</dbReference>
<dbReference type="InterPro" id="IPR051795">
    <property type="entry name" value="Glycosyl_Hydrlase_43"/>
</dbReference>
<keyword evidence="3" id="KW-0326">Glycosidase</keyword>
<feature type="active site" description="Proton acceptor" evidence="4">
    <location>
        <position position="69"/>
    </location>
</feature>
<keyword evidence="2 7" id="KW-0378">Hydrolase</keyword>
<dbReference type="OrthoDB" id="9801455at2"/>
<evidence type="ECO:0000256" key="3">
    <source>
        <dbReference type="ARBA" id="ARBA00023295"/>
    </source>
</evidence>
<organism evidence="7 8">
    <name type="scientific">Segatella copri</name>
    <dbReference type="NCBI Taxonomy" id="165179"/>
    <lineage>
        <taxon>Bacteria</taxon>
        <taxon>Pseudomonadati</taxon>
        <taxon>Bacteroidota</taxon>
        <taxon>Bacteroidia</taxon>
        <taxon>Bacteroidales</taxon>
        <taxon>Prevotellaceae</taxon>
        <taxon>Segatella</taxon>
    </lineage>
</organism>
<evidence type="ECO:0000256" key="4">
    <source>
        <dbReference type="PIRSR" id="PIRSR606710-1"/>
    </source>
</evidence>
<evidence type="ECO:0000256" key="1">
    <source>
        <dbReference type="ARBA" id="ARBA00009865"/>
    </source>
</evidence>
<reference evidence="7 8" key="1">
    <citation type="submission" date="2019-09" db="EMBL/GenBank/DDBJ databases">
        <title>Distinct polysaccharide growth profiles of human intestinal Prevotella copri isolates.</title>
        <authorList>
            <person name="Fehlner-Peach H."/>
            <person name="Magnabosco C."/>
            <person name="Raghavan V."/>
            <person name="Scher J.U."/>
            <person name="Tett A."/>
            <person name="Cox L.M."/>
            <person name="Gottsegen C."/>
            <person name="Watters A."/>
            <person name="Wiltshire- Gordon J.D."/>
            <person name="Segata N."/>
            <person name="Bonneau R."/>
            <person name="Littman D.R."/>
        </authorList>
    </citation>
    <scope>NUCLEOTIDE SEQUENCE [LARGE SCALE GENOMIC DNA]</scope>
    <source>
        <strain evidence="8">iAA917</strain>
    </source>
</reference>
<dbReference type="InterPro" id="IPR013320">
    <property type="entry name" value="ConA-like_dom_sf"/>
</dbReference>
<evidence type="ECO:0000259" key="6">
    <source>
        <dbReference type="Pfam" id="PF17851"/>
    </source>
</evidence>
<sequence>MKKILFATCCIALLGGSLGASAQKKSVVLAQKKSAAKSVSVASSAEKSWSADNGNGTYTNPLFYDEFSDPDIIRVGEDYYLAGTTMHSVPGLVVLHSKDLVNWEFSSYCFDRFDDSDDFNLRNGKEAYGQGIWAPAIRYHNGKFYIFSNINGHGLQVYISDSTRGPWKHQQIKGDIYDLSVLFDEDGKIYAVHKYGNVTVTELKPDLSGPVEGSSKVVIPEGNAMGEGHHVYKINGMYYILSADYSPMGRMQCARSKSIWGPYETCVISERESFGYAAGWSVGNMGIGRPLPEDGYQFNNNRPNGVNLGCATIHQGGIVQAPDGKWWGVSMQDFNAVGRTVCLSPVTWVDGWPYFGLEKNLGRSPRTWFKPNDAVKTPQAPYDRCDDFSGKTFKPIWQWNHNPNDKMWSLNKERKGWLRLHSMPAKQLLWAKNSLTQRAIGPVSYTSVKLDASRLKVGDEAGLGAINTPYASLGVVKTDKGLHLRCYDQNTNKEVLTALNKNKVVWLRLWGDYDKSQLQYSYSLDGKSWENIGGQMLSPYQLKTFQGVRVALYAFNKTGVNGGVADFDDFKVEEPMADRTANLPIGKTIRLFNLADGNLMNATGHGLMHSSWNKKEMSNGVKFIVEDRGLGKIVLKTADGRYVYIAGAGLSGDVRLTSDASHAEEFVWQDMLYNRCMLLSLKTQRYIGKHPTDGSPYSADFQGADAGMKNGCVFSWEVVE</sequence>
<evidence type="ECO:0000313" key="7">
    <source>
        <dbReference type="EMBL" id="MQP15608.1"/>
    </source>
</evidence>
<dbReference type="InterPro" id="IPR041542">
    <property type="entry name" value="GH43_C2"/>
</dbReference>
<feature type="domain" description="Beta-xylosidase C-terminal Concanavalin A-like" evidence="6">
    <location>
        <begin position="385"/>
        <end position="573"/>
    </location>
</feature>
<dbReference type="Gene3D" id="2.60.120.200">
    <property type="match status" value="1"/>
</dbReference>
<feature type="signal peptide" evidence="5">
    <location>
        <begin position="1"/>
        <end position="22"/>
    </location>
</feature>
<name>A0A6G1VRX8_9BACT</name>
<gene>
    <name evidence="7" type="ORF">F7D25_14645</name>
</gene>
<dbReference type="EMBL" id="VZAH01000154">
    <property type="protein sequence ID" value="MQP15608.1"/>
    <property type="molecule type" value="Genomic_DNA"/>
</dbReference>
<dbReference type="InterPro" id="IPR006710">
    <property type="entry name" value="Glyco_hydro_43"/>
</dbReference>
<dbReference type="PANTHER" id="PTHR42812">
    <property type="entry name" value="BETA-XYLOSIDASE"/>
    <property type="match status" value="1"/>
</dbReference>
<accession>A0A6G1VRX8</accession>
<dbReference type="InterPro" id="IPR023296">
    <property type="entry name" value="Glyco_hydro_beta-prop_sf"/>
</dbReference>
<dbReference type="RefSeq" id="WP_153091130.1">
    <property type="nucleotide sequence ID" value="NZ_VZAH01000154.1"/>
</dbReference>
<dbReference type="InterPro" id="IPR008999">
    <property type="entry name" value="Actin-crosslinking"/>
</dbReference>
<dbReference type="Pfam" id="PF04616">
    <property type="entry name" value="Glyco_hydro_43"/>
    <property type="match status" value="1"/>
</dbReference>
<proteinExistence type="inferred from homology"/>
<keyword evidence="5" id="KW-0732">Signal</keyword>